<reference evidence="2 3" key="1">
    <citation type="journal article" date="2019" name="Sci. Rep.">
        <title>A high-quality genome of Eragrostis curvula grass provides insights into Poaceae evolution and supports new strategies to enhance forage quality.</title>
        <authorList>
            <person name="Carballo J."/>
            <person name="Santos B.A.C.M."/>
            <person name="Zappacosta D."/>
            <person name="Garbus I."/>
            <person name="Selva J.P."/>
            <person name="Gallo C.A."/>
            <person name="Diaz A."/>
            <person name="Albertini E."/>
            <person name="Caccamo M."/>
            <person name="Echenique V."/>
        </authorList>
    </citation>
    <scope>NUCLEOTIDE SEQUENCE [LARGE SCALE GENOMIC DNA]</scope>
    <source>
        <strain evidence="3">cv. Victoria</strain>
        <tissue evidence="2">Leaf</tissue>
    </source>
</reference>
<feature type="region of interest" description="Disordered" evidence="1">
    <location>
        <begin position="1"/>
        <end position="52"/>
    </location>
</feature>
<comment type="caution">
    <text evidence="2">The sequence shown here is derived from an EMBL/GenBank/DDBJ whole genome shotgun (WGS) entry which is preliminary data.</text>
</comment>
<accession>A0A5J9W3Z5</accession>
<evidence type="ECO:0000256" key="1">
    <source>
        <dbReference type="SAM" id="MobiDB-lite"/>
    </source>
</evidence>
<dbReference type="EMBL" id="RWGY01000005">
    <property type="protein sequence ID" value="TVU43482.1"/>
    <property type="molecule type" value="Genomic_DNA"/>
</dbReference>
<dbReference type="AlphaFoldDB" id="A0A5J9W3Z5"/>
<protein>
    <submittedName>
        <fullName evidence="2">Uncharacterized protein</fullName>
    </submittedName>
</protein>
<organism evidence="2 3">
    <name type="scientific">Eragrostis curvula</name>
    <name type="common">weeping love grass</name>
    <dbReference type="NCBI Taxonomy" id="38414"/>
    <lineage>
        <taxon>Eukaryota</taxon>
        <taxon>Viridiplantae</taxon>
        <taxon>Streptophyta</taxon>
        <taxon>Embryophyta</taxon>
        <taxon>Tracheophyta</taxon>
        <taxon>Spermatophyta</taxon>
        <taxon>Magnoliopsida</taxon>
        <taxon>Liliopsida</taxon>
        <taxon>Poales</taxon>
        <taxon>Poaceae</taxon>
        <taxon>PACMAD clade</taxon>
        <taxon>Chloridoideae</taxon>
        <taxon>Eragrostideae</taxon>
        <taxon>Eragrostidinae</taxon>
        <taxon>Eragrostis</taxon>
    </lineage>
</organism>
<gene>
    <name evidence="2" type="ORF">EJB05_09957</name>
</gene>
<proteinExistence type="predicted"/>
<feature type="compositionally biased region" description="Polar residues" evidence="1">
    <location>
        <begin position="1"/>
        <end position="11"/>
    </location>
</feature>
<dbReference type="OrthoDB" id="639965at2759"/>
<sequence>MPSPINSSQAAASGPWVLVDDDSDKPDKELQWNSDDDDDDGESIIRTSTDEDKDGERRYVNIGILGFHPYKEIVFLHRSWRRGLAYHLNSSKLEDLGNLRPKDDGSYADVRESYILEYARSRIGRTFPYTPCLMGEFSGKLEDVLDDN</sequence>
<dbReference type="Proteomes" id="UP000324897">
    <property type="component" value="Unassembled WGS sequence"/>
</dbReference>
<feature type="non-terminal residue" evidence="2">
    <location>
        <position position="1"/>
    </location>
</feature>
<evidence type="ECO:0000313" key="3">
    <source>
        <dbReference type="Proteomes" id="UP000324897"/>
    </source>
</evidence>
<dbReference type="Gramene" id="TVU43482">
    <property type="protein sequence ID" value="TVU43482"/>
    <property type="gene ID" value="EJB05_09957"/>
</dbReference>
<keyword evidence="3" id="KW-1185">Reference proteome</keyword>
<dbReference type="PANTHER" id="PTHR34591:SF54">
    <property type="entry name" value="F-BOX DOMAIN CONTAINING PROTEIN, EXPRESSED"/>
    <property type="match status" value="1"/>
</dbReference>
<name>A0A5J9W3Z5_9POAL</name>
<dbReference type="PANTHER" id="PTHR34591">
    <property type="entry name" value="OS03G0653100 PROTEIN-RELATED"/>
    <property type="match status" value="1"/>
</dbReference>
<evidence type="ECO:0000313" key="2">
    <source>
        <dbReference type="EMBL" id="TVU43482.1"/>
    </source>
</evidence>